<name>A0ABQ7ZHS2_BRANA</name>
<dbReference type="Proteomes" id="UP000824890">
    <property type="component" value="Unassembled WGS sequence"/>
</dbReference>
<evidence type="ECO:0000313" key="1">
    <source>
        <dbReference type="EMBL" id="KAH0879779.1"/>
    </source>
</evidence>
<sequence>MWKLEVGSNSLAVVGTNVKTKAVHVMACNAPETKIRIDICECKIEILTGKVEAVEQIVREGGSKTLPKPSESVIGRKEPSVMHMQRVIGYVGLLLQNFFHFKETIRKMQNVNVLVDWLKFDP</sequence>
<proteinExistence type="predicted"/>
<keyword evidence="2" id="KW-1185">Reference proteome</keyword>
<accession>A0ABQ7ZHS2</accession>
<comment type="caution">
    <text evidence="1">The sequence shown here is derived from an EMBL/GenBank/DDBJ whole genome shotgun (WGS) entry which is preliminary data.</text>
</comment>
<organism evidence="1 2">
    <name type="scientific">Brassica napus</name>
    <name type="common">Rape</name>
    <dbReference type="NCBI Taxonomy" id="3708"/>
    <lineage>
        <taxon>Eukaryota</taxon>
        <taxon>Viridiplantae</taxon>
        <taxon>Streptophyta</taxon>
        <taxon>Embryophyta</taxon>
        <taxon>Tracheophyta</taxon>
        <taxon>Spermatophyta</taxon>
        <taxon>Magnoliopsida</taxon>
        <taxon>eudicotyledons</taxon>
        <taxon>Gunneridae</taxon>
        <taxon>Pentapetalae</taxon>
        <taxon>rosids</taxon>
        <taxon>malvids</taxon>
        <taxon>Brassicales</taxon>
        <taxon>Brassicaceae</taxon>
        <taxon>Brassiceae</taxon>
        <taxon>Brassica</taxon>
    </lineage>
</organism>
<protein>
    <submittedName>
        <fullName evidence="1">Uncharacterized protein</fullName>
    </submittedName>
</protein>
<gene>
    <name evidence="1" type="ORF">HID58_067173</name>
</gene>
<dbReference type="EMBL" id="JAGKQM010000015">
    <property type="protein sequence ID" value="KAH0879779.1"/>
    <property type="molecule type" value="Genomic_DNA"/>
</dbReference>
<evidence type="ECO:0000313" key="2">
    <source>
        <dbReference type="Proteomes" id="UP000824890"/>
    </source>
</evidence>
<reference evidence="1 2" key="1">
    <citation type="submission" date="2021-05" db="EMBL/GenBank/DDBJ databases">
        <title>Genome Assembly of Synthetic Allotetraploid Brassica napus Reveals Homoeologous Exchanges between Subgenomes.</title>
        <authorList>
            <person name="Davis J.T."/>
        </authorList>
    </citation>
    <scope>NUCLEOTIDE SEQUENCE [LARGE SCALE GENOMIC DNA]</scope>
    <source>
        <strain evidence="2">cv. Da-Ae</strain>
        <tissue evidence="1">Seedling</tissue>
    </source>
</reference>